<dbReference type="Pfam" id="PF00180">
    <property type="entry name" value="Iso_dh"/>
    <property type="match status" value="1"/>
</dbReference>
<dbReference type="HAMAP" id="MF_01033">
    <property type="entry name" value="LeuB_type1"/>
    <property type="match status" value="1"/>
</dbReference>
<comment type="cofactor">
    <cofactor evidence="2">
        <name>Mn(2+)</name>
        <dbReference type="ChEBI" id="CHEBI:29035"/>
    </cofactor>
</comment>
<comment type="pathway">
    <text evidence="3 13 14">Amino-acid biosynthesis; L-leucine biosynthesis; L-leucine from 3-methyl-2-oxobutanoate: step 3/4.</text>
</comment>
<dbReference type="SMART" id="SM01329">
    <property type="entry name" value="Iso_dh"/>
    <property type="match status" value="1"/>
</dbReference>
<feature type="binding site" evidence="13">
    <location>
        <position position="134"/>
    </location>
    <ligand>
        <name>substrate</name>
    </ligand>
</feature>
<dbReference type="SUPFAM" id="SSF53659">
    <property type="entry name" value="Isocitrate/Isopropylmalate dehydrogenase-like"/>
    <property type="match status" value="1"/>
</dbReference>
<feature type="binding site" evidence="13">
    <location>
        <position position="106"/>
    </location>
    <ligand>
        <name>substrate</name>
    </ligand>
</feature>
<dbReference type="RefSeq" id="WP_367845676.1">
    <property type="nucleotide sequence ID" value="NZ_JBFOHL010000013.1"/>
</dbReference>
<evidence type="ECO:0000256" key="5">
    <source>
        <dbReference type="ARBA" id="ARBA00011738"/>
    </source>
</evidence>
<dbReference type="PANTHER" id="PTHR42979">
    <property type="entry name" value="3-ISOPROPYLMALATE DEHYDROGENASE"/>
    <property type="match status" value="1"/>
</dbReference>
<feature type="binding site" evidence="13">
    <location>
        <begin position="276"/>
        <end position="288"/>
    </location>
    <ligand>
        <name>NAD(+)</name>
        <dbReference type="ChEBI" id="CHEBI:57540"/>
    </ligand>
</feature>
<dbReference type="Gene3D" id="3.40.718.10">
    <property type="entry name" value="Isopropylmalate Dehydrogenase"/>
    <property type="match status" value="1"/>
</dbReference>
<proteinExistence type="inferred from homology"/>
<evidence type="ECO:0000256" key="2">
    <source>
        <dbReference type="ARBA" id="ARBA00001936"/>
    </source>
</evidence>
<evidence type="ECO:0000313" key="17">
    <source>
        <dbReference type="Proteomes" id="UP001556170"/>
    </source>
</evidence>
<comment type="caution">
    <text evidence="16">The sequence shown here is derived from an EMBL/GenBank/DDBJ whole genome shotgun (WGS) entry which is preliminary data.</text>
</comment>
<dbReference type="PROSITE" id="PS00470">
    <property type="entry name" value="IDH_IMDH"/>
    <property type="match status" value="1"/>
</dbReference>
<dbReference type="InterPro" id="IPR004429">
    <property type="entry name" value="Isopropylmalate_DH"/>
</dbReference>
<dbReference type="EC" id="1.1.1.85" evidence="13"/>
<organism evidence="16 17">
    <name type="scientific">Rhodanobacter geophilus</name>
    <dbReference type="NCBI Taxonomy" id="3162488"/>
    <lineage>
        <taxon>Bacteria</taxon>
        <taxon>Pseudomonadati</taxon>
        <taxon>Pseudomonadota</taxon>
        <taxon>Gammaproteobacteria</taxon>
        <taxon>Lysobacterales</taxon>
        <taxon>Rhodanobacteraceae</taxon>
        <taxon>Rhodanobacter</taxon>
    </lineage>
</organism>
<dbReference type="NCBIfam" id="TIGR00169">
    <property type="entry name" value="leuB"/>
    <property type="match status" value="1"/>
</dbReference>
<evidence type="ECO:0000256" key="11">
    <source>
        <dbReference type="ARBA" id="ARBA00023027"/>
    </source>
</evidence>
<evidence type="ECO:0000256" key="8">
    <source>
        <dbReference type="ARBA" id="ARBA00022723"/>
    </source>
</evidence>
<comment type="function">
    <text evidence="13 14">Catalyzes the oxidation of 3-carboxy-2-hydroxy-4-methylpentanoate (3-isopropylmalate) to 3-carboxy-4-methyl-2-oxopentanoate. The product decarboxylates to 4-methyl-2 oxopentanoate.</text>
</comment>
<evidence type="ECO:0000256" key="6">
    <source>
        <dbReference type="ARBA" id="ARBA00022430"/>
    </source>
</evidence>
<keyword evidence="17" id="KW-1185">Reference proteome</keyword>
<comment type="cofactor">
    <cofactor evidence="13 14">
        <name>Mg(2+)</name>
        <dbReference type="ChEBI" id="CHEBI:18420"/>
    </cofactor>
    <cofactor evidence="13 14">
        <name>Mn(2+)</name>
        <dbReference type="ChEBI" id="CHEBI:29035"/>
    </cofactor>
    <text evidence="13 14">Binds 1 Mg(2+) or Mn(2+) ion per subunit.</text>
</comment>
<keyword evidence="6 13" id="KW-0432">Leucine biosynthesis</keyword>
<keyword evidence="8 13" id="KW-0479">Metal-binding</keyword>
<keyword evidence="11 13" id="KW-0520">NAD</keyword>
<evidence type="ECO:0000313" key="16">
    <source>
        <dbReference type="EMBL" id="MEW9625385.1"/>
    </source>
</evidence>
<feature type="binding site" evidence="13">
    <location>
        <position position="218"/>
    </location>
    <ligand>
        <name>substrate</name>
    </ligand>
</feature>
<dbReference type="Proteomes" id="UP001556170">
    <property type="component" value="Unassembled WGS sequence"/>
</dbReference>
<comment type="subunit">
    <text evidence="5 13 14">Homodimer.</text>
</comment>
<keyword evidence="13" id="KW-0464">Manganese</keyword>
<protein>
    <recommendedName>
        <fullName evidence="13">3-isopropylmalate dehydrogenase</fullName>
        <ecNumber evidence="13">1.1.1.85</ecNumber>
    </recommendedName>
    <alternativeName>
        <fullName evidence="13">3-IPM-DH</fullName>
    </alternativeName>
    <alternativeName>
        <fullName evidence="13">Beta-IPM dehydrogenase</fullName>
        <shortName evidence="13">IMDH</shortName>
    </alternativeName>
</protein>
<evidence type="ECO:0000256" key="7">
    <source>
        <dbReference type="ARBA" id="ARBA00022605"/>
    </source>
</evidence>
<keyword evidence="12 13" id="KW-0100">Branched-chain amino acid biosynthesis</keyword>
<accession>A0ABV3QRY5</accession>
<evidence type="ECO:0000256" key="13">
    <source>
        <dbReference type="HAMAP-Rule" id="MF_01033"/>
    </source>
</evidence>
<keyword evidence="13" id="KW-0963">Cytoplasm</keyword>
<dbReference type="InterPro" id="IPR024084">
    <property type="entry name" value="IsoPropMal-DH-like_dom"/>
</dbReference>
<keyword evidence="7 13" id="KW-0028">Amino-acid biosynthesis</keyword>
<feature type="site" description="Important for catalysis" evidence="13">
    <location>
        <position position="141"/>
    </location>
</feature>
<comment type="subcellular location">
    <subcellularLocation>
        <location evidence="13">Cytoplasm</location>
    </subcellularLocation>
</comment>
<feature type="domain" description="Isopropylmalate dehydrogenase-like" evidence="15">
    <location>
        <begin position="4"/>
        <end position="343"/>
    </location>
</feature>
<name>A0ABV3QRY5_9GAMM</name>
<evidence type="ECO:0000256" key="14">
    <source>
        <dbReference type="RuleBase" id="RU004445"/>
    </source>
</evidence>
<keyword evidence="10 13" id="KW-0560">Oxidoreductase</keyword>
<reference evidence="16 17" key="1">
    <citation type="submission" date="2024-06" db="EMBL/GenBank/DDBJ databases">
        <authorList>
            <person name="Woo H."/>
        </authorList>
    </citation>
    <scope>NUCLEOTIDE SEQUENCE [LARGE SCALE GENOMIC DNA]</scope>
    <source>
        <strain evidence="16 17">S2-g</strain>
    </source>
</reference>
<evidence type="ECO:0000256" key="9">
    <source>
        <dbReference type="ARBA" id="ARBA00022842"/>
    </source>
</evidence>
<feature type="site" description="Important for catalysis" evidence="13">
    <location>
        <position position="186"/>
    </location>
</feature>
<feature type="binding site" evidence="13">
    <location>
        <position position="246"/>
    </location>
    <ligand>
        <name>Mg(2+)</name>
        <dbReference type="ChEBI" id="CHEBI:18420"/>
    </ligand>
</feature>
<keyword evidence="9 13" id="KW-0460">Magnesium</keyword>
<dbReference type="GO" id="GO:0003862">
    <property type="term" value="F:3-isopropylmalate dehydrogenase activity"/>
    <property type="evidence" value="ECO:0007669"/>
    <property type="project" value="UniProtKB-EC"/>
</dbReference>
<dbReference type="PANTHER" id="PTHR42979:SF1">
    <property type="entry name" value="3-ISOPROPYLMALATE DEHYDROGENASE"/>
    <property type="match status" value="1"/>
</dbReference>
<evidence type="ECO:0000256" key="1">
    <source>
        <dbReference type="ARBA" id="ARBA00000624"/>
    </source>
</evidence>
<evidence type="ECO:0000259" key="15">
    <source>
        <dbReference type="SMART" id="SM01329"/>
    </source>
</evidence>
<comment type="catalytic activity">
    <reaction evidence="1 13 14">
        <text>(2R,3S)-3-isopropylmalate + NAD(+) = 4-methyl-2-oxopentanoate + CO2 + NADH</text>
        <dbReference type="Rhea" id="RHEA:32271"/>
        <dbReference type="ChEBI" id="CHEBI:16526"/>
        <dbReference type="ChEBI" id="CHEBI:17865"/>
        <dbReference type="ChEBI" id="CHEBI:35121"/>
        <dbReference type="ChEBI" id="CHEBI:57540"/>
        <dbReference type="ChEBI" id="CHEBI:57945"/>
        <dbReference type="EC" id="1.1.1.85"/>
    </reaction>
</comment>
<comment type="similarity">
    <text evidence="4 13">Belongs to the isocitrate and isopropylmalate dehydrogenases family. LeuB type 1 subfamily.</text>
</comment>
<sequence>MKARIVTLPGDGVGPEVTAAAVAVLEAVATHYGHEFAFDEHLIGGAAIDATGEPLPAGALQACKASDAVLLGAVGGPKWSDPNAKVRPEQGLLALRAGLGVYANLRPLTVHPALATLSPLKDEKLKDVDVLFVRELTGGAYFGAKTRGADYATDECRYTEAEVERVARRAFELARARRRHVTSVDKANVLETSRLWRRTVAHVAADYPDVTLEHQLVDSMAMLLLTRPGSYDVVVTENLFGDILTDEAAALAGSLGLLPSASIGEGRTGLYEPIHGSAPDIAGKGVANPVGAILSTALLLRHSLQLEAEALAVEAAVDHVLQHGPRSRDLGGHAGTADVRDAVLAALADRAGTEHAFFGGARSCG</sequence>
<feature type="binding site" evidence="13">
    <location>
        <begin position="76"/>
        <end position="89"/>
    </location>
    <ligand>
        <name>NAD(+)</name>
        <dbReference type="ChEBI" id="CHEBI:57540"/>
    </ligand>
</feature>
<dbReference type="InterPro" id="IPR019818">
    <property type="entry name" value="IsoCit/isopropylmalate_DH_CS"/>
</dbReference>
<dbReference type="EMBL" id="JBFOHL010000013">
    <property type="protein sequence ID" value="MEW9625385.1"/>
    <property type="molecule type" value="Genomic_DNA"/>
</dbReference>
<evidence type="ECO:0000256" key="12">
    <source>
        <dbReference type="ARBA" id="ARBA00023304"/>
    </source>
</evidence>
<evidence type="ECO:0000256" key="10">
    <source>
        <dbReference type="ARBA" id="ARBA00023002"/>
    </source>
</evidence>
<feature type="binding site" evidence="13">
    <location>
        <position position="218"/>
    </location>
    <ligand>
        <name>Mg(2+)</name>
        <dbReference type="ChEBI" id="CHEBI:18420"/>
    </ligand>
</feature>
<gene>
    <name evidence="13 16" type="primary">leuB</name>
    <name evidence="16" type="ORF">ABQJ56_14245</name>
</gene>
<feature type="binding site" evidence="13">
    <location>
        <position position="96"/>
    </location>
    <ligand>
        <name>substrate</name>
    </ligand>
</feature>
<evidence type="ECO:0000256" key="4">
    <source>
        <dbReference type="ARBA" id="ARBA00008319"/>
    </source>
</evidence>
<evidence type="ECO:0000256" key="3">
    <source>
        <dbReference type="ARBA" id="ARBA00004762"/>
    </source>
</evidence>
<feature type="binding site" evidence="13">
    <location>
        <position position="242"/>
    </location>
    <ligand>
        <name>Mg(2+)</name>
        <dbReference type="ChEBI" id="CHEBI:18420"/>
    </ligand>
</feature>